<accession>A0ABN1J776</accession>
<sequence length="313" mass="35021">MDFFSSEISTVINQKITHPLLDEAGITLDIKREDQIHAYVSGNKFRKLKYNLREAQAKGYKTILTFGGAYSNHIAATAAAGELMGFKTIGVIRGEELANDLPRVLSENDTLQFATDHCMQLKFVSREDYREKASISFLEKLMKEFGSFYMIPEGGTNKLAVKGCEEILVSTDNQYDYLCCAVGTGGTIAGIINASSDHQKVIGFPALKGDFLNAEINKYTNKVNWSLNTEYHFGGYGKINTVLIEFMNRFKEDQYITLDPIYTAKMIYGIFDKIQKGDFTKNTRILAVHTGGLQGIAGMNKKLSKKKIPLIRI</sequence>
<feature type="domain" description="Tryptophan synthase beta chain-like PALP" evidence="4">
    <location>
        <begin position="22"/>
        <end position="291"/>
    </location>
</feature>
<evidence type="ECO:0000313" key="6">
    <source>
        <dbReference type="Proteomes" id="UP001501758"/>
    </source>
</evidence>
<dbReference type="Pfam" id="PF00291">
    <property type="entry name" value="PALP"/>
    <property type="match status" value="1"/>
</dbReference>
<dbReference type="PIRSF" id="PIRSF006278">
    <property type="entry name" value="ACCD_DCysDesulf"/>
    <property type="match status" value="1"/>
</dbReference>
<comment type="cofactor">
    <cofactor evidence="1">
        <name>pyridoxal 5'-phosphate</name>
        <dbReference type="ChEBI" id="CHEBI:597326"/>
    </cofactor>
</comment>
<gene>
    <name evidence="5" type="ORF">GCM10009430_41960</name>
</gene>
<dbReference type="RefSeq" id="WP_343914209.1">
    <property type="nucleotide sequence ID" value="NZ_BAAAGE010000005.1"/>
</dbReference>
<evidence type="ECO:0000256" key="1">
    <source>
        <dbReference type="ARBA" id="ARBA00001933"/>
    </source>
</evidence>
<keyword evidence="6" id="KW-1185">Reference proteome</keyword>
<dbReference type="InterPro" id="IPR001926">
    <property type="entry name" value="TrpB-like_PALP"/>
</dbReference>
<keyword evidence="3" id="KW-0663">Pyridoxal phosphate</keyword>
<comment type="caution">
    <text evidence="5">The sequence shown here is derived from an EMBL/GenBank/DDBJ whole genome shotgun (WGS) entry which is preliminary data.</text>
</comment>
<dbReference type="PANTHER" id="PTHR43780">
    <property type="entry name" value="1-AMINOCYCLOPROPANE-1-CARBOXYLATE DEAMINASE-RELATED"/>
    <property type="match status" value="1"/>
</dbReference>
<name>A0ABN1J776_9FLAO</name>
<evidence type="ECO:0000259" key="4">
    <source>
        <dbReference type="Pfam" id="PF00291"/>
    </source>
</evidence>
<proteinExistence type="inferred from homology"/>
<dbReference type="Proteomes" id="UP001501758">
    <property type="component" value="Unassembled WGS sequence"/>
</dbReference>
<dbReference type="EMBL" id="BAAAGE010000005">
    <property type="protein sequence ID" value="GAA0730612.1"/>
    <property type="molecule type" value="Genomic_DNA"/>
</dbReference>
<dbReference type="PANTHER" id="PTHR43780:SF2">
    <property type="entry name" value="1-AMINOCYCLOPROPANE-1-CARBOXYLATE DEAMINASE-RELATED"/>
    <property type="match status" value="1"/>
</dbReference>
<dbReference type="SUPFAM" id="SSF53686">
    <property type="entry name" value="Tryptophan synthase beta subunit-like PLP-dependent enzymes"/>
    <property type="match status" value="1"/>
</dbReference>
<evidence type="ECO:0000256" key="3">
    <source>
        <dbReference type="ARBA" id="ARBA00022898"/>
    </source>
</evidence>
<dbReference type="InterPro" id="IPR027278">
    <property type="entry name" value="ACCD_DCysDesulf"/>
</dbReference>
<protein>
    <submittedName>
        <fullName evidence="5">Pyridoxal-phosphate dependent enzyme</fullName>
    </submittedName>
</protein>
<dbReference type="Gene3D" id="3.40.50.1100">
    <property type="match status" value="2"/>
</dbReference>
<reference evidence="5 6" key="1">
    <citation type="journal article" date="2019" name="Int. J. Syst. Evol. Microbiol.">
        <title>The Global Catalogue of Microorganisms (GCM) 10K type strain sequencing project: providing services to taxonomists for standard genome sequencing and annotation.</title>
        <authorList>
            <consortium name="The Broad Institute Genomics Platform"/>
            <consortium name="The Broad Institute Genome Sequencing Center for Infectious Disease"/>
            <person name="Wu L."/>
            <person name="Ma J."/>
        </authorList>
    </citation>
    <scope>NUCLEOTIDE SEQUENCE [LARGE SCALE GENOMIC DNA]</scope>
    <source>
        <strain evidence="5 6">JCM 15974</strain>
    </source>
</reference>
<dbReference type="InterPro" id="IPR036052">
    <property type="entry name" value="TrpB-like_PALP_sf"/>
</dbReference>
<comment type="similarity">
    <text evidence="2">Belongs to the ACC deaminase/D-cysteine desulfhydrase family.</text>
</comment>
<evidence type="ECO:0000313" key="5">
    <source>
        <dbReference type="EMBL" id="GAA0730612.1"/>
    </source>
</evidence>
<evidence type="ECO:0000256" key="2">
    <source>
        <dbReference type="ARBA" id="ARBA00008639"/>
    </source>
</evidence>
<organism evidence="5 6">
    <name type="scientific">Aquimarina litoralis</name>
    <dbReference type="NCBI Taxonomy" id="584605"/>
    <lineage>
        <taxon>Bacteria</taxon>
        <taxon>Pseudomonadati</taxon>
        <taxon>Bacteroidota</taxon>
        <taxon>Flavobacteriia</taxon>
        <taxon>Flavobacteriales</taxon>
        <taxon>Flavobacteriaceae</taxon>
        <taxon>Aquimarina</taxon>
    </lineage>
</organism>